<feature type="compositionally biased region" description="Acidic residues" evidence="3">
    <location>
        <begin position="298"/>
        <end position="326"/>
    </location>
</feature>
<evidence type="ECO:0000313" key="5">
    <source>
        <dbReference type="Proteomes" id="UP001626550"/>
    </source>
</evidence>
<keyword evidence="5" id="KW-1185">Reference proteome</keyword>
<dbReference type="Proteomes" id="UP001626550">
    <property type="component" value="Unassembled WGS sequence"/>
</dbReference>
<evidence type="ECO:0000256" key="1">
    <source>
        <dbReference type="ARBA" id="ARBA00009947"/>
    </source>
</evidence>
<feature type="region of interest" description="Disordered" evidence="3">
    <location>
        <begin position="295"/>
        <end position="359"/>
    </location>
</feature>
<dbReference type="Pfam" id="PF00956">
    <property type="entry name" value="NAP"/>
    <property type="match status" value="1"/>
</dbReference>
<sequence>DEHVEALHNVDADEIPLNVKEYFHLPESVKRRVKALKNLQIKTLEIDCEFYRKLYALEKDFEIRHEEIFKKRSAIVRGDVEPSDAECKFDDKDMEEWSNIVKEVHDMALDETSETNVSGIPDFWLKALRHDTDIAEMIMKHDVPVLSHLTNITCNLSGDAQPGFTLDFYFSTNEWFANAKLSKTYFFAYEIPKENPFEYTGPEIVACQGCPIDWNNGKKLTVKTVTKVQKHKSRSETRQVTKDVDNDSFFNFFDEKKQAIDDHDADVDFLELDFKIGQFIRETLIPRAVLFFTGEAPEHDEDDFDMDEEEDDEDDDEDESDEDDNGDHDHHSNKHVRKHHHAHHKAKRTTNNNEECKQQ</sequence>
<accession>A0ABD2PPN3</accession>
<comment type="caution">
    <text evidence="4">The sequence shown here is derived from an EMBL/GenBank/DDBJ whole genome shotgun (WGS) entry which is preliminary data.</text>
</comment>
<feature type="non-terminal residue" evidence="4">
    <location>
        <position position="1"/>
    </location>
</feature>
<comment type="similarity">
    <text evidence="1 2">Belongs to the nucleosome assembly protein (NAP) family.</text>
</comment>
<evidence type="ECO:0000313" key="4">
    <source>
        <dbReference type="EMBL" id="KAL3308973.1"/>
    </source>
</evidence>
<dbReference type="Gene3D" id="1.20.5.1500">
    <property type="match status" value="1"/>
</dbReference>
<proteinExistence type="inferred from homology"/>
<dbReference type="SUPFAM" id="SSF143113">
    <property type="entry name" value="NAP-like"/>
    <property type="match status" value="1"/>
</dbReference>
<organism evidence="4 5">
    <name type="scientific">Cichlidogyrus casuarinus</name>
    <dbReference type="NCBI Taxonomy" id="1844966"/>
    <lineage>
        <taxon>Eukaryota</taxon>
        <taxon>Metazoa</taxon>
        <taxon>Spiralia</taxon>
        <taxon>Lophotrochozoa</taxon>
        <taxon>Platyhelminthes</taxon>
        <taxon>Monogenea</taxon>
        <taxon>Monopisthocotylea</taxon>
        <taxon>Dactylogyridea</taxon>
        <taxon>Ancyrocephalidae</taxon>
        <taxon>Cichlidogyrus</taxon>
    </lineage>
</organism>
<dbReference type="Gene3D" id="3.30.1120.90">
    <property type="entry name" value="Nucleosome assembly protein"/>
    <property type="match status" value="1"/>
</dbReference>
<feature type="compositionally biased region" description="Basic residues" evidence="3">
    <location>
        <begin position="331"/>
        <end position="348"/>
    </location>
</feature>
<dbReference type="InterPro" id="IPR037231">
    <property type="entry name" value="NAP-like_sf"/>
</dbReference>
<evidence type="ECO:0000256" key="3">
    <source>
        <dbReference type="SAM" id="MobiDB-lite"/>
    </source>
</evidence>
<gene>
    <name evidence="4" type="primary">NAP1L1</name>
    <name evidence="4" type="ORF">Ciccas_012487</name>
</gene>
<name>A0ABD2PPN3_9PLAT</name>
<dbReference type="AlphaFoldDB" id="A0ABD2PPN3"/>
<evidence type="ECO:0000256" key="2">
    <source>
        <dbReference type="RuleBase" id="RU003876"/>
    </source>
</evidence>
<reference evidence="4 5" key="1">
    <citation type="submission" date="2024-11" db="EMBL/GenBank/DDBJ databases">
        <title>Adaptive evolution of stress response genes in parasites aligns with host niche diversity.</title>
        <authorList>
            <person name="Hahn C."/>
            <person name="Resl P."/>
        </authorList>
    </citation>
    <scope>NUCLEOTIDE SEQUENCE [LARGE SCALE GENOMIC DNA]</scope>
    <source>
        <strain evidence="4">EGGRZ-B1_66</strain>
        <tissue evidence="4">Body</tissue>
    </source>
</reference>
<protein>
    <submittedName>
        <fullName evidence="4">Nucleosome assembly protein 1-like 1</fullName>
    </submittedName>
</protein>
<dbReference type="PANTHER" id="PTHR11875">
    <property type="entry name" value="TESTIS-SPECIFIC Y-ENCODED PROTEIN"/>
    <property type="match status" value="1"/>
</dbReference>
<dbReference type="EMBL" id="JBJKFK010004458">
    <property type="protein sequence ID" value="KAL3308973.1"/>
    <property type="molecule type" value="Genomic_DNA"/>
</dbReference>
<dbReference type="InterPro" id="IPR002164">
    <property type="entry name" value="NAP_family"/>
</dbReference>